<protein>
    <submittedName>
        <fullName evidence="2">Uncharacterized protein</fullName>
    </submittedName>
</protein>
<comment type="caution">
    <text evidence="2">The sequence shown here is derived from an EMBL/GenBank/DDBJ whole genome shotgun (WGS) entry which is preliminary data.</text>
</comment>
<dbReference type="AlphaFoldDB" id="A0A8T0GFY7"/>
<organism evidence="2 3">
    <name type="scientific">Ceratodon purpureus</name>
    <name type="common">Fire moss</name>
    <name type="synonym">Dicranum purpureum</name>
    <dbReference type="NCBI Taxonomy" id="3225"/>
    <lineage>
        <taxon>Eukaryota</taxon>
        <taxon>Viridiplantae</taxon>
        <taxon>Streptophyta</taxon>
        <taxon>Embryophyta</taxon>
        <taxon>Bryophyta</taxon>
        <taxon>Bryophytina</taxon>
        <taxon>Bryopsida</taxon>
        <taxon>Dicranidae</taxon>
        <taxon>Pseudoditrichales</taxon>
        <taxon>Ditrichaceae</taxon>
        <taxon>Ceratodon</taxon>
    </lineage>
</organism>
<keyword evidence="3" id="KW-1185">Reference proteome</keyword>
<reference evidence="2 3" key="1">
    <citation type="submission" date="2020-06" db="EMBL/GenBank/DDBJ databases">
        <title>WGS assembly of Ceratodon purpureus strain R40.</title>
        <authorList>
            <person name="Carey S.B."/>
            <person name="Jenkins J."/>
            <person name="Shu S."/>
            <person name="Lovell J.T."/>
            <person name="Sreedasyam A."/>
            <person name="Maumus F."/>
            <person name="Tiley G.P."/>
            <person name="Fernandez-Pozo N."/>
            <person name="Barry K."/>
            <person name="Chen C."/>
            <person name="Wang M."/>
            <person name="Lipzen A."/>
            <person name="Daum C."/>
            <person name="Saski C.A."/>
            <person name="Payton A.C."/>
            <person name="Mcbreen J.C."/>
            <person name="Conrad R.E."/>
            <person name="Kollar L.M."/>
            <person name="Olsson S."/>
            <person name="Huttunen S."/>
            <person name="Landis J.B."/>
            <person name="Wickett N.J."/>
            <person name="Johnson M.G."/>
            <person name="Rensing S.A."/>
            <person name="Grimwood J."/>
            <person name="Schmutz J."/>
            <person name="Mcdaniel S.F."/>
        </authorList>
    </citation>
    <scope>NUCLEOTIDE SEQUENCE [LARGE SCALE GENOMIC DNA]</scope>
    <source>
        <strain evidence="2 3">R40</strain>
    </source>
</reference>
<feature type="region of interest" description="Disordered" evidence="1">
    <location>
        <begin position="1"/>
        <end position="29"/>
    </location>
</feature>
<dbReference type="EMBL" id="CM026432">
    <property type="protein sequence ID" value="KAG0556102.1"/>
    <property type="molecule type" value="Genomic_DNA"/>
</dbReference>
<feature type="compositionally biased region" description="Polar residues" evidence="1">
    <location>
        <begin position="1"/>
        <end position="19"/>
    </location>
</feature>
<name>A0A8T0GFY7_CERPU</name>
<dbReference type="Proteomes" id="UP000822688">
    <property type="component" value="Chromosome 11"/>
</dbReference>
<evidence type="ECO:0000313" key="2">
    <source>
        <dbReference type="EMBL" id="KAG0556102.1"/>
    </source>
</evidence>
<evidence type="ECO:0000313" key="3">
    <source>
        <dbReference type="Proteomes" id="UP000822688"/>
    </source>
</evidence>
<feature type="region of interest" description="Disordered" evidence="1">
    <location>
        <begin position="49"/>
        <end position="123"/>
    </location>
</feature>
<evidence type="ECO:0000256" key="1">
    <source>
        <dbReference type="SAM" id="MobiDB-lite"/>
    </source>
</evidence>
<sequence length="154" mass="17209">MTQNHPFHVTNSNPRSRTQPLPHDEPNKALPYTTQKLLYFHAPQPPQTSQVFIFHSTNPPSLNRTHSSTDPKSENPQPAFAQKRGSHTTHNPISRIPNSRQNPPTQLERELTPEQVRELETSASEVIFPRVRGGGLPEELRSGLATATTARAKA</sequence>
<proteinExistence type="predicted"/>
<gene>
    <name evidence="2" type="ORF">KC19_11G026200</name>
</gene>
<feature type="compositionally biased region" description="Polar residues" evidence="1">
    <location>
        <begin position="49"/>
        <end position="66"/>
    </location>
</feature>
<feature type="compositionally biased region" description="Basic and acidic residues" evidence="1">
    <location>
        <begin position="107"/>
        <end position="120"/>
    </location>
</feature>
<feature type="compositionally biased region" description="Polar residues" evidence="1">
    <location>
        <begin position="88"/>
        <end position="105"/>
    </location>
</feature>
<accession>A0A8T0GFY7</accession>